<dbReference type="STRING" id="274537.BIU88_01130"/>
<protein>
    <recommendedName>
        <fullName evidence="7">Molecular chaperone Skp</fullName>
    </recommendedName>
</protein>
<dbReference type="Proteomes" id="UP000095185">
    <property type="component" value="Chromosome"/>
</dbReference>
<dbReference type="GO" id="GO:0005829">
    <property type="term" value="C:cytosol"/>
    <property type="evidence" value="ECO:0007669"/>
    <property type="project" value="TreeGrafter"/>
</dbReference>
<feature type="coiled-coil region" evidence="3">
    <location>
        <begin position="101"/>
        <end position="132"/>
    </location>
</feature>
<proteinExistence type="inferred from homology"/>
<name>A0A1D8CYH9_CHLLM</name>
<dbReference type="PANTHER" id="PTHR35089:SF1">
    <property type="entry name" value="CHAPERONE PROTEIN SKP"/>
    <property type="match status" value="1"/>
</dbReference>
<keyword evidence="2 4" id="KW-0732">Signal</keyword>
<feature type="signal peptide" evidence="4">
    <location>
        <begin position="1"/>
        <end position="40"/>
    </location>
</feature>
<dbReference type="InterPro" id="IPR024930">
    <property type="entry name" value="Skp_dom_sf"/>
</dbReference>
<evidence type="ECO:0000313" key="5">
    <source>
        <dbReference type="EMBL" id="AOS82873.1"/>
    </source>
</evidence>
<gene>
    <name evidence="5" type="ORF">BIU88_01130</name>
</gene>
<dbReference type="AlphaFoldDB" id="A0A1D8CYH9"/>
<comment type="similarity">
    <text evidence="1">Belongs to the Skp family.</text>
</comment>
<dbReference type="OrthoDB" id="597580at2"/>
<evidence type="ECO:0000256" key="1">
    <source>
        <dbReference type="ARBA" id="ARBA00009091"/>
    </source>
</evidence>
<keyword evidence="6" id="KW-1185">Reference proteome</keyword>
<dbReference type="SUPFAM" id="SSF111384">
    <property type="entry name" value="OmpH-like"/>
    <property type="match status" value="1"/>
</dbReference>
<dbReference type="GO" id="GO:0050821">
    <property type="term" value="P:protein stabilization"/>
    <property type="evidence" value="ECO:0007669"/>
    <property type="project" value="TreeGrafter"/>
</dbReference>
<evidence type="ECO:0000313" key="6">
    <source>
        <dbReference type="Proteomes" id="UP000095185"/>
    </source>
</evidence>
<keyword evidence="3" id="KW-0175">Coiled coil</keyword>
<dbReference type="GO" id="GO:0051082">
    <property type="term" value="F:unfolded protein binding"/>
    <property type="evidence" value="ECO:0007669"/>
    <property type="project" value="InterPro"/>
</dbReference>
<dbReference type="Gene3D" id="3.30.910.20">
    <property type="entry name" value="Skp domain"/>
    <property type="match status" value="1"/>
</dbReference>
<feature type="chain" id="PRO_5009106501" description="Molecular chaperone Skp" evidence="4">
    <location>
        <begin position="41"/>
        <end position="183"/>
    </location>
</feature>
<dbReference type="EMBL" id="CP017305">
    <property type="protein sequence ID" value="AOS82873.1"/>
    <property type="molecule type" value="Genomic_DNA"/>
</dbReference>
<evidence type="ECO:0000256" key="3">
    <source>
        <dbReference type="SAM" id="Coils"/>
    </source>
</evidence>
<reference evidence="5" key="1">
    <citation type="submission" date="2016-09" db="EMBL/GenBank/DDBJ databases">
        <title>Genome sequence of Chlorobaculum limnaeum.</title>
        <authorList>
            <person name="Liu Z."/>
            <person name="Tank M."/>
            <person name="Bryant D.A."/>
        </authorList>
    </citation>
    <scope>NUCLEOTIDE SEQUENCE [LARGE SCALE GENOMIC DNA]</scope>
    <source>
        <strain evidence="5">DSM 1677</strain>
    </source>
</reference>
<evidence type="ECO:0000256" key="4">
    <source>
        <dbReference type="SAM" id="SignalP"/>
    </source>
</evidence>
<sequence length="183" mass="20389">MKNLNTPIMTDFKTMKKAVSGFLFMSLTLGMTLSAPQAFAADNTQKIGVVDYGRIFQMMPETKTADQSLQTMKNQSGAELAKQQNALQSAIQAYQKSGKPNAVKEKELRAQQENLQKSAMEKQRLLSQKEQELIAPIRQKIDATVASVAQKDGYSMIFDKSARVYGDAQSDITFKVLDQLKIK</sequence>
<dbReference type="SMART" id="SM00935">
    <property type="entry name" value="OmpH"/>
    <property type="match status" value="1"/>
</dbReference>
<dbReference type="Pfam" id="PF03938">
    <property type="entry name" value="OmpH"/>
    <property type="match status" value="1"/>
</dbReference>
<evidence type="ECO:0000256" key="2">
    <source>
        <dbReference type="ARBA" id="ARBA00022729"/>
    </source>
</evidence>
<evidence type="ECO:0008006" key="7">
    <source>
        <dbReference type="Google" id="ProtNLM"/>
    </source>
</evidence>
<organism evidence="5 6">
    <name type="scientific">Chlorobaculum limnaeum</name>
    <dbReference type="NCBI Taxonomy" id="274537"/>
    <lineage>
        <taxon>Bacteria</taxon>
        <taxon>Pseudomonadati</taxon>
        <taxon>Chlorobiota</taxon>
        <taxon>Chlorobiia</taxon>
        <taxon>Chlorobiales</taxon>
        <taxon>Chlorobiaceae</taxon>
        <taxon>Chlorobaculum</taxon>
    </lineage>
</organism>
<dbReference type="PANTHER" id="PTHR35089">
    <property type="entry name" value="CHAPERONE PROTEIN SKP"/>
    <property type="match status" value="1"/>
</dbReference>
<accession>A0A1D8CYH9</accession>
<dbReference type="KEGG" id="clz:BIU88_01130"/>
<dbReference type="InterPro" id="IPR005632">
    <property type="entry name" value="Chaperone_Skp"/>
</dbReference>